<sequence>MLVCLLAVPSCAFGGGIAVAPLARDGDVAVTEEFRAAEISATAAAWKLFIARNPDHPLAREARRRLRAIEPK</sequence>
<organism evidence="1 2">
    <name type="scientific">Pararhizobium polonicum</name>
    <dbReference type="NCBI Taxonomy" id="1612624"/>
    <lineage>
        <taxon>Bacteria</taxon>
        <taxon>Pseudomonadati</taxon>
        <taxon>Pseudomonadota</taxon>
        <taxon>Alphaproteobacteria</taxon>
        <taxon>Hyphomicrobiales</taxon>
        <taxon>Rhizobiaceae</taxon>
        <taxon>Rhizobium/Agrobacterium group</taxon>
        <taxon>Pararhizobium</taxon>
    </lineage>
</organism>
<dbReference type="AlphaFoldDB" id="A0A1C7NZ75"/>
<proteinExistence type="predicted"/>
<accession>A0A1C7NZ75</accession>
<dbReference type="EMBL" id="LGLV01000011">
    <property type="protein sequence ID" value="OBZ94240.1"/>
    <property type="molecule type" value="Genomic_DNA"/>
</dbReference>
<dbReference type="Proteomes" id="UP000093111">
    <property type="component" value="Unassembled WGS sequence"/>
</dbReference>
<evidence type="ECO:0000313" key="2">
    <source>
        <dbReference type="Proteomes" id="UP000093111"/>
    </source>
</evidence>
<gene>
    <name evidence="1" type="ORF">ADU59_18740</name>
</gene>
<protein>
    <submittedName>
        <fullName evidence="1">Uncharacterized protein</fullName>
    </submittedName>
</protein>
<comment type="caution">
    <text evidence="1">The sequence shown here is derived from an EMBL/GenBank/DDBJ whole genome shotgun (WGS) entry which is preliminary data.</text>
</comment>
<evidence type="ECO:0000313" key="1">
    <source>
        <dbReference type="EMBL" id="OBZ94240.1"/>
    </source>
</evidence>
<name>A0A1C7NZ75_9HYPH</name>
<reference evidence="1 2" key="1">
    <citation type="journal article" date="2016" name="Syst. Appl. Microbiol.">
        <title>Pararhizobium polonicum sp. nov. isolated from tumors on stone fruit rootstocks.</title>
        <authorList>
            <person name="Pulawska J."/>
            <person name="Kuzmanovic N."/>
            <person name="Willems A."/>
            <person name="Pothier J.F."/>
        </authorList>
    </citation>
    <scope>NUCLEOTIDE SEQUENCE [LARGE SCALE GENOMIC DNA]</scope>
    <source>
        <strain evidence="1 2">F5.1</strain>
    </source>
</reference>
<keyword evidence="2" id="KW-1185">Reference proteome</keyword>